<dbReference type="InterPro" id="IPR050188">
    <property type="entry name" value="RluA_PseudoU_synthase"/>
</dbReference>
<comment type="catalytic activity">
    <reaction evidence="1">
        <text>a uridine in RNA = a pseudouridine in RNA</text>
        <dbReference type="Rhea" id="RHEA:48348"/>
        <dbReference type="Rhea" id="RHEA-COMP:12068"/>
        <dbReference type="Rhea" id="RHEA-COMP:12069"/>
        <dbReference type="ChEBI" id="CHEBI:65314"/>
        <dbReference type="ChEBI" id="CHEBI:65315"/>
    </reaction>
</comment>
<dbReference type="InterPro" id="IPR006145">
    <property type="entry name" value="PsdUridine_synth_RsuA/RluA"/>
</dbReference>
<protein>
    <recommendedName>
        <fullName evidence="2">RNA pseudouridylate synthase</fullName>
    </recommendedName>
    <alternativeName>
        <fullName evidence="3">RNA-uridine isomerase</fullName>
    </alternativeName>
</protein>
<dbReference type="AlphaFoldDB" id="A0A7M2RHQ4"/>
<accession>A0A7M2RHQ4</accession>
<dbReference type="GO" id="GO:0003723">
    <property type="term" value="F:RNA binding"/>
    <property type="evidence" value="ECO:0007669"/>
    <property type="project" value="InterPro"/>
</dbReference>
<dbReference type="Pfam" id="PF00849">
    <property type="entry name" value="PseudoU_synth_2"/>
    <property type="match status" value="1"/>
</dbReference>
<evidence type="ECO:0000259" key="4">
    <source>
        <dbReference type="Pfam" id="PF00849"/>
    </source>
</evidence>
<proteinExistence type="predicted"/>
<dbReference type="SUPFAM" id="SSF55120">
    <property type="entry name" value="Pseudouridine synthase"/>
    <property type="match status" value="1"/>
</dbReference>
<evidence type="ECO:0000256" key="1">
    <source>
        <dbReference type="ARBA" id="ARBA00000073"/>
    </source>
</evidence>
<dbReference type="CDD" id="cd02869">
    <property type="entry name" value="PseudoU_synth_RluA_like"/>
    <property type="match status" value="1"/>
</dbReference>
<dbReference type="GO" id="GO:0140098">
    <property type="term" value="F:catalytic activity, acting on RNA"/>
    <property type="evidence" value="ECO:0007669"/>
    <property type="project" value="UniProtKB-ARBA"/>
</dbReference>
<dbReference type="RefSeq" id="WP_193735834.1">
    <property type="nucleotide sequence ID" value="NZ_CP063304.1"/>
</dbReference>
<evidence type="ECO:0000256" key="2">
    <source>
        <dbReference type="ARBA" id="ARBA00031870"/>
    </source>
</evidence>
<organism evidence="5 6">
    <name type="scientific">Blautia liquoris</name>
    <dbReference type="NCBI Taxonomy" id="2779518"/>
    <lineage>
        <taxon>Bacteria</taxon>
        <taxon>Bacillati</taxon>
        <taxon>Bacillota</taxon>
        <taxon>Clostridia</taxon>
        <taxon>Lachnospirales</taxon>
        <taxon>Lachnospiraceae</taxon>
        <taxon>Blautia</taxon>
    </lineage>
</organism>
<reference evidence="5 6" key="1">
    <citation type="submission" date="2020-10" db="EMBL/GenBank/DDBJ databases">
        <title>Blautia liquoris sp.nov., isolated from the mud in a fermentation cellar used for the production of Chinese strong-flavoured liquor.</title>
        <authorList>
            <person name="Lu L."/>
        </authorList>
    </citation>
    <scope>NUCLEOTIDE SEQUENCE [LARGE SCALE GENOMIC DNA]</scope>
    <source>
        <strain evidence="5 6">LZLJ-3</strain>
    </source>
</reference>
<dbReference type="Proteomes" id="UP000593601">
    <property type="component" value="Chromosome"/>
</dbReference>
<dbReference type="Gene3D" id="3.30.2350.10">
    <property type="entry name" value="Pseudouridine synthase"/>
    <property type="match status" value="1"/>
</dbReference>
<dbReference type="KEGG" id="bliq:INP51_00575"/>
<dbReference type="GO" id="GO:0006396">
    <property type="term" value="P:RNA processing"/>
    <property type="evidence" value="ECO:0007669"/>
    <property type="project" value="UniProtKB-ARBA"/>
</dbReference>
<sequence>MNLDLKDILWEDEDILVIRKHAGVPVQHSRAGQMDLEHLLLNYLALKKSQKKTIPYLAVIHRLDQPVEGILVFAKNSDSARKLNAQLAVGRIKKEYLAVTDHEPEKLEGTLDNYLVKCKGDNRSVVTQKDVPGAKRSILSYKTLEKDKKSEKVLLLIFLKTGRHHQIRVQMAHAKMPLCGDRKYNKEYKDGENLALCAYKLTFFHPVTNKELKFQVSPENIVFHPFLGKLRE</sequence>
<dbReference type="EMBL" id="CP063304">
    <property type="protein sequence ID" value="QOV19514.1"/>
    <property type="molecule type" value="Genomic_DNA"/>
</dbReference>
<keyword evidence="6" id="KW-1185">Reference proteome</keyword>
<evidence type="ECO:0000313" key="6">
    <source>
        <dbReference type="Proteomes" id="UP000593601"/>
    </source>
</evidence>
<dbReference type="GO" id="GO:0009982">
    <property type="term" value="F:pseudouridine synthase activity"/>
    <property type="evidence" value="ECO:0007669"/>
    <property type="project" value="InterPro"/>
</dbReference>
<dbReference type="InterPro" id="IPR020103">
    <property type="entry name" value="PsdUridine_synth_cat_dom_sf"/>
</dbReference>
<name>A0A7M2RHQ4_9FIRM</name>
<gene>
    <name evidence="5" type="ORF">INP51_00575</name>
</gene>
<dbReference type="PANTHER" id="PTHR21600">
    <property type="entry name" value="MITOCHONDRIAL RNA PSEUDOURIDINE SYNTHASE"/>
    <property type="match status" value="1"/>
</dbReference>
<evidence type="ECO:0000256" key="3">
    <source>
        <dbReference type="ARBA" id="ARBA00033164"/>
    </source>
</evidence>
<dbReference type="GO" id="GO:0001522">
    <property type="term" value="P:pseudouridine synthesis"/>
    <property type="evidence" value="ECO:0007669"/>
    <property type="project" value="InterPro"/>
</dbReference>
<evidence type="ECO:0000313" key="5">
    <source>
        <dbReference type="EMBL" id="QOV19514.1"/>
    </source>
</evidence>
<feature type="domain" description="Pseudouridine synthase RsuA/RluA-like" evidence="4">
    <location>
        <begin position="14"/>
        <end position="173"/>
    </location>
</feature>